<dbReference type="AlphaFoldDB" id="A0A563EQ50"/>
<sequence>MTDLPPFQPLPDHVRDKARQELVEGLDRKPPAWRGPLTIAATVAALAAGAVVTGQAIWSPGTTPLATPPTSGPPQFQGLDMTELYDIKRSFAPPGMAERCAAAKPENPPVAQWRPVLSVFSNGVTIAAFEVPAGRIFCTTTATTAAVSAPVRQELGGAPARILFAAPNGAIAGLVPPGVRHLGVNRSLPVGNHTIVSGGHAAVVDSLFLVPGGFSRAGDPSSFLIDGDEVPIADVPAVTPPVVDRPQPPAERTSEAGQRLQACLADQQFAVPDRDQFVAGAHVKFSEQSEVQLGRFGDLLLQCRYQAGQELMMLVQDHVGAGEGQRYNTISAEWYYFDFRADENGSSSSDKRAIVGQVLDQRATSITATAPGLPEQSAVISNGTYVLPGPVPPDTTAKITVKDASGAVLEEISLRE</sequence>
<proteinExistence type="predicted"/>
<reference evidence="1 2" key="1">
    <citation type="submission" date="2019-07" db="EMBL/GenBank/DDBJ databases">
        <title>Lentzea xizangensis sp. nov., isolated from Qinghai-Tibetan Plateau Soils.</title>
        <authorList>
            <person name="Huang J."/>
        </authorList>
    </citation>
    <scope>NUCLEOTIDE SEQUENCE [LARGE SCALE GENOMIC DNA]</scope>
    <source>
        <strain evidence="1 2">FXJ1.1311</strain>
    </source>
</reference>
<keyword evidence="2" id="KW-1185">Reference proteome</keyword>
<evidence type="ECO:0000313" key="1">
    <source>
        <dbReference type="EMBL" id="TWP49527.1"/>
    </source>
</evidence>
<gene>
    <name evidence="1" type="ORF">FKR81_23590</name>
</gene>
<organism evidence="1 2">
    <name type="scientific">Lentzea tibetensis</name>
    <dbReference type="NCBI Taxonomy" id="2591470"/>
    <lineage>
        <taxon>Bacteria</taxon>
        <taxon>Bacillati</taxon>
        <taxon>Actinomycetota</taxon>
        <taxon>Actinomycetes</taxon>
        <taxon>Pseudonocardiales</taxon>
        <taxon>Pseudonocardiaceae</taxon>
        <taxon>Lentzea</taxon>
    </lineage>
</organism>
<name>A0A563EQ50_9PSEU</name>
<dbReference type="RefSeq" id="WP_146354451.1">
    <property type="nucleotide sequence ID" value="NZ_VOBR01000015.1"/>
</dbReference>
<evidence type="ECO:0000313" key="2">
    <source>
        <dbReference type="Proteomes" id="UP000316639"/>
    </source>
</evidence>
<dbReference type="Proteomes" id="UP000316639">
    <property type="component" value="Unassembled WGS sequence"/>
</dbReference>
<protein>
    <submittedName>
        <fullName evidence="1">Uncharacterized protein</fullName>
    </submittedName>
</protein>
<dbReference type="EMBL" id="VOBR01000015">
    <property type="protein sequence ID" value="TWP49527.1"/>
    <property type="molecule type" value="Genomic_DNA"/>
</dbReference>
<dbReference type="OrthoDB" id="3557251at2"/>
<accession>A0A563EQ50</accession>
<comment type="caution">
    <text evidence="1">The sequence shown here is derived from an EMBL/GenBank/DDBJ whole genome shotgun (WGS) entry which is preliminary data.</text>
</comment>